<feature type="region of interest" description="Disordered" evidence="1">
    <location>
        <begin position="314"/>
        <end position="344"/>
    </location>
</feature>
<reference evidence="3" key="1">
    <citation type="submission" date="2021-06" db="EMBL/GenBank/DDBJ databases">
        <authorList>
            <person name="Arsene-Ploetze F."/>
        </authorList>
    </citation>
    <scope>NUCLEOTIDE SEQUENCE</scope>
    <source>
        <strain evidence="3">SBRY1</strain>
    </source>
</reference>
<organism evidence="3 4">
    <name type="scientific">Actinacidiphila bryophytorum</name>
    <dbReference type="NCBI Taxonomy" id="1436133"/>
    <lineage>
        <taxon>Bacteria</taxon>
        <taxon>Bacillati</taxon>
        <taxon>Actinomycetota</taxon>
        <taxon>Actinomycetes</taxon>
        <taxon>Kitasatosporales</taxon>
        <taxon>Streptomycetaceae</taxon>
        <taxon>Actinacidiphila</taxon>
    </lineage>
</organism>
<evidence type="ECO:0000313" key="4">
    <source>
        <dbReference type="Proteomes" id="UP001153328"/>
    </source>
</evidence>
<feature type="compositionally biased region" description="Basic and acidic residues" evidence="1">
    <location>
        <begin position="314"/>
        <end position="331"/>
    </location>
</feature>
<sequence length="467" mass="48253">MRNGPGRGGPRRLLLRGAALLLAAVAAVTGVATAVAAVTAAGVVFAPPARSESAIDAVAKQLRKGPVYVDPRVSDQLTPSQATSLADRIKSANKPVFVAVLPAAPEFPAQTVLQDLRSATGVTGLYGVHLGGNFVAGADPQVMSPQAVDNLVGQVLRSSDGNTSAELDSFVNGAIPQVKGVGPDSWKSHSGGIDGTGFIVAGAILAAVLAGGWLLLRRRRKAREEQQRDRLRQLRTAVDEDITAYGEELDRLAFRPDDPASDDAMRGDYAQGLDAYERAKALLAAARRPEEVEPVTRTLEEGRFALATLDARRSGKPLPERRPPCFFDPRHGPSVRDVSWTPPGGTPRDVPACAADAARIADGEAPLTRTVDTARGPQPYWNAGPAYAPYAGGYFGGGLLPGLLAGTLLGGSLFGPGYAYGDVYPGDGTPAPEGGDYTGSDFDPGDFGGTSGDAGGGFSDPGGGSFG</sequence>
<dbReference type="PROSITE" id="PS51318">
    <property type="entry name" value="TAT"/>
    <property type="match status" value="1"/>
</dbReference>
<proteinExistence type="predicted"/>
<dbReference type="RefSeq" id="WP_205043142.1">
    <property type="nucleotide sequence ID" value="NZ_CAJVAX010000017.1"/>
</dbReference>
<evidence type="ECO:0000256" key="2">
    <source>
        <dbReference type="SAM" id="Phobius"/>
    </source>
</evidence>
<keyword evidence="2" id="KW-0472">Membrane</keyword>
<accession>A0A9W4H215</accession>
<feature type="compositionally biased region" description="Gly residues" evidence="1">
    <location>
        <begin position="446"/>
        <end position="467"/>
    </location>
</feature>
<dbReference type="AlphaFoldDB" id="A0A9W4H215"/>
<evidence type="ECO:0000256" key="1">
    <source>
        <dbReference type="SAM" id="MobiDB-lite"/>
    </source>
</evidence>
<dbReference type="EMBL" id="CAJVAX010000017">
    <property type="protein sequence ID" value="CAG7643777.1"/>
    <property type="molecule type" value="Genomic_DNA"/>
</dbReference>
<name>A0A9W4H215_9ACTN</name>
<evidence type="ECO:0000313" key="3">
    <source>
        <dbReference type="EMBL" id="CAG7643777.1"/>
    </source>
</evidence>
<dbReference type="InterPro" id="IPR006311">
    <property type="entry name" value="TAT_signal"/>
</dbReference>
<keyword evidence="2" id="KW-1133">Transmembrane helix</keyword>
<feature type="region of interest" description="Disordered" evidence="1">
    <location>
        <begin position="425"/>
        <end position="467"/>
    </location>
</feature>
<keyword evidence="4" id="KW-1185">Reference proteome</keyword>
<comment type="caution">
    <text evidence="3">The sequence shown here is derived from an EMBL/GenBank/DDBJ whole genome shotgun (WGS) entry which is preliminary data.</text>
</comment>
<dbReference type="Proteomes" id="UP001153328">
    <property type="component" value="Unassembled WGS sequence"/>
</dbReference>
<feature type="transmembrane region" description="Helical" evidence="2">
    <location>
        <begin position="197"/>
        <end position="216"/>
    </location>
</feature>
<gene>
    <name evidence="3" type="ORF">SBRY_30894</name>
</gene>
<keyword evidence="2" id="KW-0812">Transmembrane</keyword>
<protein>
    <submittedName>
        <fullName evidence="3">Uncharacterized protein</fullName>
    </submittedName>
</protein>